<dbReference type="PANTHER" id="PTHR18829">
    <property type="entry name" value="PROTEIN YAE1 HOMOLOG"/>
    <property type="match status" value="1"/>
</dbReference>
<accession>A0A176VVP2</accession>
<organism evidence="7 8">
    <name type="scientific">Marchantia polymorpha subsp. ruderalis</name>
    <dbReference type="NCBI Taxonomy" id="1480154"/>
    <lineage>
        <taxon>Eukaryota</taxon>
        <taxon>Viridiplantae</taxon>
        <taxon>Streptophyta</taxon>
        <taxon>Embryophyta</taxon>
        <taxon>Marchantiophyta</taxon>
        <taxon>Marchantiopsida</taxon>
        <taxon>Marchantiidae</taxon>
        <taxon>Marchantiales</taxon>
        <taxon>Marchantiaceae</taxon>
        <taxon>Marchantia</taxon>
    </lineage>
</organism>
<evidence type="ECO:0000256" key="3">
    <source>
        <dbReference type="ARBA" id="ARBA00022490"/>
    </source>
</evidence>
<dbReference type="InterPro" id="IPR038881">
    <property type="entry name" value="Yae1-like"/>
</dbReference>
<evidence type="ECO:0000313" key="7">
    <source>
        <dbReference type="EMBL" id="OAE24362.1"/>
    </source>
</evidence>
<dbReference type="InterPro" id="IPR019191">
    <property type="entry name" value="Essential_protein_Yae1_N"/>
</dbReference>
<dbReference type="PANTHER" id="PTHR18829:SF0">
    <property type="entry name" value="PROTEIN YAE1 HOMOLOG"/>
    <property type="match status" value="1"/>
</dbReference>
<evidence type="ECO:0000256" key="2">
    <source>
        <dbReference type="ARBA" id="ARBA00004496"/>
    </source>
</evidence>
<feature type="domain" description="Essential protein Yae1 N-terminal" evidence="6">
    <location>
        <begin position="51"/>
        <end position="87"/>
    </location>
</feature>
<evidence type="ECO:0000313" key="8">
    <source>
        <dbReference type="Proteomes" id="UP000077202"/>
    </source>
</evidence>
<keyword evidence="3" id="KW-0963">Cytoplasm</keyword>
<proteinExistence type="predicted"/>
<dbReference type="Proteomes" id="UP000077202">
    <property type="component" value="Unassembled WGS sequence"/>
</dbReference>
<gene>
    <name evidence="7" type="ORF">AXG93_4343s1290</name>
</gene>
<dbReference type="EMBL" id="LVLJ01002613">
    <property type="protein sequence ID" value="OAE24362.1"/>
    <property type="molecule type" value="Genomic_DNA"/>
</dbReference>
<reference evidence="7" key="1">
    <citation type="submission" date="2016-03" db="EMBL/GenBank/DDBJ databases">
        <title>Mechanisms controlling the formation of the plant cell surface in tip-growing cells are functionally conserved among land plants.</title>
        <authorList>
            <person name="Honkanen S."/>
            <person name="Jones V.A."/>
            <person name="Morieri G."/>
            <person name="Champion C."/>
            <person name="Hetherington A.J."/>
            <person name="Kelly S."/>
            <person name="Saint-Marcoux D."/>
            <person name="Proust H."/>
            <person name="Prescott H."/>
            <person name="Dolan L."/>
        </authorList>
    </citation>
    <scope>NUCLEOTIDE SEQUENCE [LARGE SCALE GENOMIC DNA]</scope>
    <source>
        <tissue evidence="7">Whole gametophyte</tissue>
    </source>
</reference>
<protein>
    <recommendedName>
        <fullName evidence="6">Essential protein Yae1 N-terminal domain-containing protein</fullName>
    </recommendedName>
</protein>
<keyword evidence="4" id="KW-0539">Nucleus</keyword>
<evidence type="ECO:0000259" key="6">
    <source>
        <dbReference type="Pfam" id="PF09811"/>
    </source>
</evidence>
<evidence type="ECO:0000256" key="5">
    <source>
        <dbReference type="SAM" id="MobiDB-lite"/>
    </source>
</evidence>
<feature type="region of interest" description="Disordered" evidence="5">
    <location>
        <begin position="1"/>
        <end position="32"/>
    </location>
</feature>
<evidence type="ECO:0000256" key="1">
    <source>
        <dbReference type="ARBA" id="ARBA00004123"/>
    </source>
</evidence>
<comment type="subcellular location">
    <subcellularLocation>
        <location evidence="2">Cytoplasm</location>
    </subcellularLocation>
    <subcellularLocation>
        <location evidence="1">Nucleus</location>
    </subcellularLocation>
</comment>
<dbReference type="Pfam" id="PF09811">
    <property type="entry name" value="Yae1_N"/>
    <property type="match status" value="1"/>
</dbReference>
<dbReference type="AlphaFoldDB" id="A0A176VVP2"/>
<feature type="compositionally biased region" description="Polar residues" evidence="5">
    <location>
        <begin position="203"/>
        <end position="217"/>
    </location>
</feature>
<sequence>MGSSESESREFEDDVWGADDDDAGVVGRSSQTDADLAREWEARRNQFHTLGYRDGISAGKESKAQEGFNVGFEEAVVAGYNWGLARGATSAFAALSPALKESLLTDKDATNRLESLNTSISSISSTDAMRIFYEETILRKGTTGSQEGVQIVTTENSNIVIASPQTESTSSGCCGGREDCDMQRLSLEPEAEKATRSGKTFEAGTSCTSSGSPGDASTTDEKEKADFSCADASNKMVSDLNSAQNVDTYDMNSLSRPRNRLELLQGKVEIEFKPFVVKLSPFPV</sequence>
<comment type="caution">
    <text evidence="7">The sequence shown here is derived from an EMBL/GenBank/DDBJ whole genome shotgun (WGS) entry which is preliminary data.</text>
</comment>
<dbReference type="GO" id="GO:0005737">
    <property type="term" value="C:cytoplasm"/>
    <property type="evidence" value="ECO:0007669"/>
    <property type="project" value="UniProtKB-SubCell"/>
</dbReference>
<name>A0A176VVP2_MARPO</name>
<keyword evidence="8" id="KW-1185">Reference proteome</keyword>
<feature type="compositionally biased region" description="Acidic residues" evidence="5">
    <location>
        <begin position="10"/>
        <end position="23"/>
    </location>
</feature>
<dbReference type="GO" id="GO:0005634">
    <property type="term" value="C:nucleus"/>
    <property type="evidence" value="ECO:0007669"/>
    <property type="project" value="UniProtKB-SubCell"/>
</dbReference>
<evidence type="ECO:0000256" key="4">
    <source>
        <dbReference type="ARBA" id="ARBA00023242"/>
    </source>
</evidence>
<feature type="region of interest" description="Disordered" evidence="5">
    <location>
        <begin position="190"/>
        <end position="223"/>
    </location>
</feature>